<organism evidence="2 3">
    <name type="scientific">Natrarchaeobaculum aegyptiacum</name>
    <dbReference type="NCBI Taxonomy" id="745377"/>
    <lineage>
        <taxon>Archaea</taxon>
        <taxon>Methanobacteriati</taxon>
        <taxon>Methanobacteriota</taxon>
        <taxon>Stenosarchaea group</taxon>
        <taxon>Halobacteria</taxon>
        <taxon>Halobacteriales</taxon>
        <taxon>Natrialbaceae</taxon>
        <taxon>Natrarchaeobaculum</taxon>
    </lineage>
</organism>
<keyword evidence="1" id="KW-0812">Transmembrane</keyword>
<feature type="transmembrane region" description="Helical" evidence="1">
    <location>
        <begin position="34"/>
        <end position="61"/>
    </location>
</feature>
<keyword evidence="1" id="KW-1133">Transmembrane helix</keyword>
<proteinExistence type="predicted"/>
<protein>
    <recommendedName>
        <fullName evidence="4">DUF2273 domain-containing protein</fullName>
    </recommendedName>
</protein>
<evidence type="ECO:0008006" key="4">
    <source>
        <dbReference type="Google" id="ProtNLM"/>
    </source>
</evidence>
<sequence length="88" mass="9518">MAIGKYRDSPTEMDEHERKIAAAQYPEGGLVLGIGVGILVAVVTLEPLLVVTPFVGGLLGYGIGRQLRRQKVERIRTRIADGGSESRD</sequence>
<accession>A0A2Z2I247</accession>
<dbReference type="AlphaFoldDB" id="A0A2Z2I247"/>
<dbReference type="KEGG" id="naj:B1756_14120"/>
<dbReference type="OrthoDB" id="170199at2157"/>
<keyword evidence="1" id="KW-0472">Membrane</keyword>
<evidence type="ECO:0000256" key="1">
    <source>
        <dbReference type="SAM" id="Phobius"/>
    </source>
</evidence>
<dbReference type="Proteomes" id="UP000250088">
    <property type="component" value="Chromosome"/>
</dbReference>
<keyword evidence="3" id="KW-1185">Reference proteome</keyword>
<name>A0A2Z2I247_9EURY</name>
<dbReference type="RefSeq" id="WP_086889116.1">
    <property type="nucleotide sequence ID" value="NZ_CP019893.1"/>
</dbReference>
<evidence type="ECO:0000313" key="2">
    <source>
        <dbReference type="EMBL" id="ARS90748.1"/>
    </source>
</evidence>
<evidence type="ECO:0000313" key="3">
    <source>
        <dbReference type="Proteomes" id="UP000250088"/>
    </source>
</evidence>
<reference evidence="3" key="1">
    <citation type="submission" date="2017-02" db="EMBL/GenBank/DDBJ databases">
        <title>Natronthermophilus aegyptiacus gen. nov.,sp. nov., an aerobic, extremely halophilic alkalithermophilic archaeon isolated from the athalassohaline Wadi An Natrun, Egypt.</title>
        <authorList>
            <person name="Zhao B."/>
        </authorList>
    </citation>
    <scope>NUCLEOTIDE SEQUENCE [LARGE SCALE GENOMIC DNA]</scope>
    <source>
        <strain evidence="3">JW/NM-HA 15</strain>
    </source>
</reference>
<gene>
    <name evidence="2" type="ORF">B1756_14120</name>
</gene>
<dbReference type="GeneID" id="32895232"/>
<dbReference type="EMBL" id="CP019893">
    <property type="protein sequence ID" value="ARS90748.1"/>
    <property type="molecule type" value="Genomic_DNA"/>
</dbReference>